<organism evidence="4 5">
    <name type="scientific">Legionella dresdenensis</name>
    <dbReference type="NCBI Taxonomy" id="450200"/>
    <lineage>
        <taxon>Bacteria</taxon>
        <taxon>Pseudomonadati</taxon>
        <taxon>Pseudomonadota</taxon>
        <taxon>Gammaproteobacteria</taxon>
        <taxon>Legionellales</taxon>
        <taxon>Legionellaceae</taxon>
        <taxon>Legionella</taxon>
    </lineage>
</organism>
<dbReference type="Proteomes" id="UP001595758">
    <property type="component" value="Unassembled WGS sequence"/>
</dbReference>
<dbReference type="Gene3D" id="3.30.200.20">
    <property type="entry name" value="Phosphorylase Kinase, domain 1"/>
    <property type="match status" value="1"/>
</dbReference>
<dbReference type="Gene3D" id="3.90.1200.10">
    <property type="match status" value="1"/>
</dbReference>
<keyword evidence="2" id="KW-0067">ATP-binding</keyword>
<protein>
    <submittedName>
        <fullName evidence="4">Aminoglycoside phosphotransferase family protein</fullName>
    </submittedName>
</protein>
<evidence type="ECO:0000313" key="5">
    <source>
        <dbReference type="Proteomes" id="UP001595758"/>
    </source>
</evidence>
<keyword evidence="5" id="KW-1185">Reference proteome</keyword>
<name>A0ABV8CFJ4_9GAMM</name>
<dbReference type="PANTHER" id="PTHR33540:SF1">
    <property type="entry name" value="N-ACETYLMURAMATE_N-ACETYLGLUCOSAMINE KINASE"/>
    <property type="match status" value="1"/>
</dbReference>
<feature type="domain" description="Aminoglycoside phosphotransferase" evidence="3">
    <location>
        <begin position="23"/>
        <end position="237"/>
    </location>
</feature>
<evidence type="ECO:0000259" key="3">
    <source>
        <dbReference type="Pfam" id="PF01636"/>
    </source>
</evidence>
<dbReference type="InterPro" id="IPR011009">
    <property type="entry name" value="Kinase-like_dom_sf"/>
</dbReference>
<gene>
    <name evidence="4" type="ORF">ACFORL_08425</name>
</gene>
<dbReference type="RefSeq" id="WP_382342999.1">
    <property type="nucleotide sequence ID" value="NZ_JBHSAB010000020.1"/>
</dbReference>
<proteinExistence type="predicted"/>
<evidence type="ECO:0000256" key="1">
    <source>
        <dbReference type="ARBA" id="ARBA00022741"/>
    </source>
</evidence>
<evidence type="ECO:0000313" key="4">
    <source>
        <dbReference type="EMBL" id="MFC3909098.1"/>
    </source>
</evidence>
<sequence length="322" mass="37582">MDNRFNQLQLWLTSALQTDSFLLTPLSGDASFRRYYRLACQGKQYIVMDSPPDKEDIKPFIAIAQLLRNHEINTPQIHALDEAQGFAVLADFGDCLLLARLTDHSADALYKQAMAVLISMQGTPGSSLPAFDQAFMLKEMALFNEWFINRYLKLALTPQEDQLIRQTFDWLSREISQQPIVFIHRDYHSRNIMVQEDGQLGIIDFQDAMRGPVTYDLVSLLKDCYIQWPREQVINWLEWFYQHMDLQYKTVTFPDFIKAFDLCGLQRHIKVLGVFSRLYLRDNKAGYLKDLPLTLTYTLECLACYPELSDFYQFMQARIQLP</sequence>
<dbReference type="SUPFAM" id="SSF56112">
    <property type="entry name" value="Protein kinase-like (PK-like)"/>
    <property type="match status" value="1"/>
</dbReference>
<dbReference type="PANTHER" id="PTHR33540">
    <property type="entry name" value="TRNA THREONYLCARBAMOYLADENOSINE BIOSYNTHESIS PROTEIN TSAE"/>
    <property type="match status" value="1"/>
</dbReference>
<reference evidence="5" key="1">
    <citation type="journal article" date="2019" name="Int. J. Syst. Evol. Microbiol.">
        <title>The Global Catalogue of Microorganisms (GCM) 10K type strain sequencing project: providing services to taxonomists for standard genome sequencing and annotation.</title>
        <authorList>
            <consortium name="The Broad Institute Genomics Platform"/>
            <consortium name="The Broad Institute Genome Sequencing Center for Infectious Disease"/>
            <person name="Wu L."/>
            <person name="Ma J."/>
        </authorList>
    </citation>
    <scope>NUCLEOTIDE SEQUENCE [LARGE SCALE GENOMIC DNA]</scope>
    <source>
        <strain evidence="5">CCUG 59858</strain>
    </source>
</reference>
<evidence type="ECO:0000256" key="2">
    <source>
        <dbReference type="ARBA" id="ARBA00022840"/>
    </source>
</evidence>
<comment type="caution">
    <text evidence="4">The sequence shown here is derived from an EMBL/GenBank/DDBJ whole genome shotgun (WGS) entry which is preliminary data.</text>
</comment>
<dbReference type="EMBL" id="JBHSAB010000020">
    <property type="protein sequence ID" value="MFC3909098.1"/>
    <property type="molecule type" value="Genomic_DNA"/>
</dbReference>
<keyword evidence="1" id="KW-0547">Nucleotide-binding</keyword>
<dbReference type="InterPro" id="IPR002575">
    <property type="entry name" value="Aminoglycoside_PTrfase"/>
</dbReference>
<accession>A0ABV8CFJ4</accession>
<dbReference type="Pfam" id="PF01636">
    <property type="entry name" value="APH"/>
    <property type="match status" value="1"/>
</dbReference>